<comment type="caution">
    <text evidence="9">The sequence shown here is derived from an EMBL/GenBank/DDBJ whole genome shotgun (WGS) entry which is preliminary data.</text>
</comment>
<dbReference type="PANTHER" id="PTHR43856">
    <property type="entry name" value="CARDIOLIPIN HYDROLASE"/>
    <property type="match status" value="1"/>
</dbReference>
<evidence type="ECO:0000259" key="8">
    <source>
        <dbReference type="PROSITE" id="PS50035"/>
    </source>
</evidence>
<feature type="chain" id="PRO_5015786649" description="phospholipase D" evidence="7">
    <location>
        <begin position="28"/>
        <end position="462"/>
    </location>
</feature>
<evidence type="ECO:0000313" key="9">
    <source>
        <dbReference type="EMBL" id="PSF38126.1"/>
    </source>
</evidence>
<dbReference type="GO" id="GO:0004630">
    <property type="term" value="F:phospholipase D activity"/>
    <property type="evidence" value="ECO:0007669"/>
    <property type="project" value="UniProtKB-EC"/>
</dbReference>
<dbReference type="Proteomes" id="UP000239001">
    <property type="component" value="Unassembled WGS sequence"/>
</dbReference>
<feature type="domain" description="PLD phosphodiesterase" evidence="8">
    <location>
        <begin position="186"/>
        <end position="213"/>
    </location>
</feature>
<evidence type="ECO:0000256" key="6">
    <source>
        <dbReference type="ARBA" id="ARBA00023098"/>
    </source>
</evidence>
<evidence type="ECO:0000256" key="1">
    <source>
        <dbReference type="ARBA" id="ARBA00000798"/>
    </source>
</evidence>
<name>A0A2T1M0D2_9CHRO</name>
<comment type="catalytic activity">
    <reaction evidence="1">
        <text>a 1,2-diacyl-sn-glycero-3-phosphocholine + H2O = a 1,2-diacyl-sn-glycero-3-phosphate + choline + H(+)</text>
        <dbReference type="Rhea" id="RHEA:14445"/>
        <dbReference type="ChEBI" id="CHEBI:15354"/>
        <dbReference type="ChEBI" id="CHEBI:15377"/>
        <dbReference type="ChEBI" id="CHEBI:15378"/>
        <dbReference type="ChEBI" id="CHEBI:57643"/>
        <dbReference type="ChEBI" id="CHEBI:58608"/>
        <dbReference type="EC" id="3.1.4.4"/>
    </reaction>
</comment>
<dbReference type="AlphaFoldDB" id="A0A2T1M0D2"/>
<dbReference type="PANTHER" id="PTHR43856:SF1">
    <property type="entry name" value="MITOCHONDRIAL CARDIOLIPIN HYDROLASE"/>
    <property type="match status" value="1"/>
</dbReference>
<dbReference type="Pfam" id="PF13091">
    <property type="entry name" value="PLDc_2"/>
    <property type="match status" value="2"/>
</dbReference>
<dbReference type="GO" id="GO:0006793">
    <property type="term" value="P:phosphorus metabolic process"/>
    <property type="evidence" value="ECO:0007669"/>
    <property type="project" value="UniProtKB-ARBA"/>
</dbReference>
<dbReference type="EC" id="3.1.4.4" evidence="3"/>
<accession>A0A2T1M0D2</accession>
<dbReference type="Gene3D" id="3.30.870.10">
    <property type="entry name" value="Endonuclease Chain A"/>
    <property type="match status" value="2"/>
</dbReference>
<keyword evidence="6" id="KW-0443">Lipid metabolism</keyword>
<dbReference type="RefSeq" id="WP_106456091.1">
    <property type="nucleotide sequence ID" value="NZ_PXOH01000005.1"/>
</dbReference>
<evidence type="ECO:0000256" key="2">
    <source>
        <dbReference type="ARBA" id="ARBA00008664"/>
    </source>
</evidence>
<dbReference type="GO" id="GO:0016891">
    <property type="term" value="F:RNA endonuclease activity producing 5'-phosphomonoesters, hydrolytic mechanism"/>
    <property type="evidence" value="ECO:0007669"/>
    <property type="project" value="TreeGrafter"/>
</dbReference>
<dbReference type="CDD" id="cd09116">
    <property type="entry name" value="PLDc_Nuc_like"/>
    <property type="match status" value="1"/>
</dbReference>
<dbReference type="InterPro" id="IPR051406">
    <property type="entry name" value="PLD_domain"/>
</dbReference>
<proteinExistence type="inferred from homology"/>
<dbReference type="PROSITE" id="PS51257">
    <property type="entry name" value="PROKAR_LIPOPROTEIN"/>
    <property type="match status" value="1"/>
</dbReference>
<reference evidence="9 10" key="2">
    <citation type="submission" date="2018-03" db="EMBL/GenBank/DDBJ databases">
        <authorList>
            <person name="Keele B.F."/>
        </authorList>
    </citation>
    <scope>NUCLEOTIDE SEQUENCE [LARGE SCALE GENOMIC DNA]</scope>
    <source>
        <strain evidence="9 10">CCALA 016</strain>
    </source>
</reference>
<evidence type="ECO:0000256" key="3">
    <source>
        <dbReference type="ARBA" id="ARBA00012027"/>
    </source>
</evidence>
<protein>
    <recommendedName>
        <fullName evidence="3">phospholipase D</fullName>
        <ecNumber evidence="3">3.1.4.4</ecNumber>
    </recommendedName>
</protein>
<dbReference type="EMBL" id="PXOH01000005">
    <property type="protein sequence ID" value="PSF38126.1"/>
    <property type="molecule type" value="Genomic_DNA"/>
</dbReference>
<evidence type="ECO:0000256" key="5">
    <source>
        <dbReference type="ARBA" id="ARBA00022963"/>
    </source>
</evidence>
<keyword evidence="7" id="KW-0732">Signal</keyword>
<dbReference type="InterPro" id="IPR001736">
    <property type="entry name" value="PLipase_D/transphosphatidylase"/>
</dbReference>
<dbReference type="SUPFAM" id="SSF56024">
    <property type="entry name" value="Phospholipase D/nuclease"/>
    <property type="match status" value="2"/>
</dbReference>
<evidence type="ECO:0000256" key="4">
    <source>
        <dbReference type="ARBA" id="ARBA00022801"/>
    </source>
</evidence>
<evidence type="ECO:0000256" key="7">
    <source>
        <dbReference type="SAM" id="SignalP"/>
    </source>
</evidence>
<dbReference type="InterPro" id="IPR018247">
    <property type="entry name" value="EF_Hand_1_Ca_BS"/>
</dbReference>
<organism evidence="9 10">
    <name type="scientific">Aphanothece hegewaldii CCALA 016</name>
    <dbReference type="NCBI Taxonomy" id="2107694"/>
    <lineage>
        <taxon>Bacteria</taxon>
        <taxon>Bacillati</taxon>
        <taxon>Cyanobacteriota</taxon>
        <taxon>Cyanophyceae</taxon>
        <taxon>Oscillatoriophycideae</taxon>
        <taxon>Chroococcales</taxon>
        <taxon>Aphanothecaceae</taxon>
        <taxon>Aphanothece</taxon>
    </lineage>
</organism>
<dbReference type="PROSITE" id="PS00018">
    <property type="entry name" value="EF_HAND_1"/>
    <property type="match status" value="1"/>
</dbReference>
<gene>
    <name evidence="9" type="ORF">C7H19_06550</name>
</gene>
<dbReference type="OrthoDB" id="155099at2"/>
<dbReference type="SMART" id="SM00155">
    <property type="entry name" value="PLDc"/>
    <property type="match status" value="2"/>
</dbReference>
<dbReference type="GO" id="GO:0016042">
    <property type="term" value="P:lipid catabolic process"/>
    <property type="evidence" value="ECO:0007669"/>
    <property type="project" value="UniProtKB-KW"/>
</dbReference>
<reference evidence="9 10" key="1">
    <citation type="submission" date="2018-03" db="EMBL/GenBank/DDBJ databases">
        <title>The ancient ancestry and fast evolution of plastids.</title>
        <authorList>
            <person name="Moore K.R."/>
            <person name="Magnabosco C."/>
            <person name="Momper L."/>
            <person name="Gold D.A."/>
            <person name="Bosak T."/>
            <person name="Fournier G.P."/>
        </authorList>
    </citation>
    <scope>NUCLEOTIDE SEQUENCE [LARGE SCALE GENOMIC DNA]</scope>
    <source>
        <strain evidence="9 10">CCALA 016</strain>
    </source>
</reference>
<comment type="similarity">
    <text evidence="2">Belongs to the phospholipase D family.</text>
</comment>
<evidence type="ECO:0000313" key="10">
    <source>
        <dbReference type="Proteomes" id="UP000239001"/>
    </source>
</evidence>
<keyword evidence="4" id="KW-0378">Hydrolase</keyword>
<keyword evidence="10" id="KW-1185">Reference proteome</keyword>
<sequence length="462" mass="52260">MMTRLVSSISTVWGSLFLLTACGHLTANPRPKPLPQDTYIQVYFNQNQAEGVNYTDPYRNIPRPGDNLEQIIIDTIHSAKTSVDIAVQEFRLPNLAKELANLHHKGVKVRIILENKYSSPLSQLTSSEINQLDERDQKSYLDYFALIDQNKDKKLSTSEINQKDALVILKNAGIPIIDDTSDHSKGSGLMHHKFVIVDQSTVIITSANFTLSDTIGDFTNPQSRGNANNLLKIESSELAKVFTQEFNLMWQNHQYGVNKPYRKPIQIKLDKTNITVKFSPNSSKITWNYTSNGLIENTLNNATKTVNLALFVFSEQKLSNALENRHQQGVKVRALIDPNFAFINYSEGLDMLGIAISNKCRYEKNNKPWKNPIKTVGVPQLPSGDKLHHKFALIDDNIVITGSHNWSASANYQNDETLLILQNPVIAAHFQQEFERLYKNALLGISQNLQNKIKQNQEKCKK</sequence>
<feature type="signal peptide" evidence="7">
    <location>
        <begin position="1"/>
        <end position="27"/>
    </location>
</feature>
<dbReference type="CDD" id="cd09173">
    <property type="entry name" value="PLDc_Nuc_like_unchar1_2"/>
    <property type="match status" value="1"/>
</dbReference>
<keyword evidence="5" id="KW-0442">Lipid degradation</keyword>
<dbReference type="PROSITE" id="PS50035">
    <property type="entry name" value="PLD"/>
    <property type="match status" value="2"/>
</dbReference>
<feature type="domain" description="PLD phosphodiesterase" evidence="8">
    <location>
        <begin position="383"/>
        <end position="410"/>
    </location>
</feature>
<dbReference type="InterPro" id="IPR025202">
    <property type="entry name" value="PLD-like_dom"/>
</dbReference>